<protein>
    <submittedName>
        <fullName evidence="1">Uncharacterized protein</fullName>
    </submittedName>
</protein>
<name>A0AAQ3P075_VIGMU</name>
<accession>A0AAQ3P075</accession>
<proteinExistence type="predicted"/>
<reference evidence="1 2" key="1">
    <citation type="journal article" date="2023" name="Life. Sci Alliance">
        <title>Evolutionary insights into 3D genome organization and epigenetic landscape of Vigna mungo.</title>
        <authorList>
            <person name="Junaid A."/>
            <person name="Singh B."/>
            <person name="Bhatia S."/>
        </authorList>
    </citation>
    <scope>NUCLEOTIDE SEQUENCE [LARGE SCALE GENOMIC DNA]</scope>
    <source>
        <strain evidence="1">Urdbean</strain>
    </source>
</reference>
<dbReference type="AlphaFoldDB" id="A0AAQ3P075"/>
<gene>
    <name evidence="1" type="ORF">V8G54_010510</name>
</gene>
<evidence type="ECO:0000313" key="1">
    <source>
        <dbReference type="EMBL" id="WVZ17528.1"/>
    </source>
</evidence>
<dbReference type="Proteomes" id="UP001374535">
    <property type="component" value="Chromosome 3"/>
</dbReference>
<keyword evidence="2" id="KW-1185">Reference proteome</keyword>
<sequence>MYEVAFKPRLLLSLIRDHLPDEKSSFSDPSKLSKAVSLVKTHSLLSESFLADSTSAKVIEAWKSAFSSWVNRIFSLLSTSMVESAIALKLLSGGCSLDMSQVICS</sequence>
<dbReference type="EMBL" id="CP144698">
    <property type="protein sequence ID" value="WVZ17528.1"/>
    <property type="molecule type" value="Genomic_DNA"/>
</dbReference>
<evidence type="ECO:0000313" key="2">
    <source>
        <dbReference type="Proteomes" id="UP001374535"/>
    </source>
</evidence>
<organism evidence="1 2">
    <name type="scientific">Vigna mungo</name>
    <name type="common">Black gram</name>
    <name type="synonym">Phaseolus mungo</name>
    <dbReference type="NCBI Taxonomy" id="3915"/>
    <lineage>
        <taxon>Eukaryota</taxon>
        <taxon>Viridiplantae</taxon>
        <taxon>Streptophyta</taxon>
        <taxon>Embryophyta</taxon>
        <taxon>Tracheophyta</taxon>
        <taxon>Spermatophyta</taxon>
        <taxon>Magnoliopsida</taxon>
        <taxon>eudicotyledons</taxon>
        <taxon>Gunneridae</taxon>
        <taxon>Pentapetalae</taxon>
        <taxon>rosids</taxon>
        <taxon>fabids</taxon>
        <taxon>Fabales</taxon>
        <taxon>Fabaceae</taxon>
        <taxon>Papilionoideae</taxon>
        <taxon>50 kb inversion clade</taxon>
        <taxon>NPAAA clade</taxon>
        <taxon>indigoferoid/millettioid clade</taxon>
        <taxon>Phaseoleae</taxon>
        <taxon>Vigna</taxon>
    </lineage>
</organism>